<evidence type="ECO:0000313" key="1">
    <source>
        <dbReference type="EMBL" id="GAA2266885.1"/>
    </source>
</evidence>
<dbReference type="Proteomes" id="UP001500305">
    <property type="component" value="Unassembled WGS sequence"/>
</dbReference>
<keyword evidence="2" id="KW-1185">Reference proteome</keyword>
<evidence type="ECO:0000313" key="2">
    <source>
        <dbReference type="Proteomes" id="UP001500305"/>
    </source>
</evidence>
<evidence type="ECO:0008006" key="3">
    <source>
        <dbReference type="Google" id="ProtNLM"/>
    </source>
</evidence>
<protein>
    <recommendedName>
        <fullName evidence="3">Toxin</fullName>
    </recommendedName>
</protein>
<accession>A0ABN3EQ74</accession>
<proteinExistence type="predicted"/>
<reference evidence="1 2" key="1">
    <citation type="journal article" date="2019" name="Int. J. Syst. Evol. Microbiol.">
        <title>The Global Catalogue of Microorganisms (GCM) 10K type strain sequencing project: providing services to taxonomists for standard genome sequencing and annotation.</title>
        <authorList>
            <consortium name="The Broad Institute Genomics Platform"/>
            <consortium name="The Broad Institute Genome Sequencing Center for Infectious Disease"/>
            <person name="Wu L."/>
            <person name="Ma J."/>
        </authorList>
    </citation>
    <scope>NUCLEOTIDE SEQUENCE [LARGE SCALE GENOMIC DNA]</scope>
    <source>
        <strain evidence="1 2">JCM 7356</strain>
    </source>
</reference>
<name>A0ABN3EQ74_9ACTN</name>
<comment type="caution">
    <text evidence="1">The sequence shown here is derived from an EMBL/GenBank/DDBJ whole genome shotgun (WGS) entry which is preliminary data.</text>
</comment>
<gene>
    <name evidence="1" type="ORF">GCM10010430_60010</name>
</gene>
<organism evidence="1 2">
    <name type="scientific">Kitasatospora cystarginea</name>
    <dbReference type="NCBI Taxonomy" id="58350"/>
    <lineage>
        <taxon>Bacteria</taxon>
        <taxon>Bacillati</taxon>
        <taxon>Actinomycetota</taxon>
        <taxon>Actinomycetes</taxon>
        <taxon>Kitasatosporales</taxon>
        <taxon>Streptomycetaceae</taxon>
        <taxon>Kitasatospora</taxon>
    </lineage>
</organism>
<dbReference type="EMBL" id="BAAATR010000034">
    <property type="protein sequence ID" value="GAA2266885.1"/>
    <property type="molecule type" value="Genomic_DNA"/>
</dbReference>
<sequence length="181" mass="20553">MLNMRQLRRECERKLSDLPIPEPFTIEGLVAAMEAASGRTIQLVPLDDRGSDLRTACGLRMRADDLSVIFYRPRPTQHQTDHVKLHELVHEWFNHGTSLDTDELRALLPENLREGLIERMGNGAVVQARARYDTREEREAELSASLIKRIVQRQIPTGGDMVSLLESTLSHPVAAPRRGQR</sequence>